<dbReference type="Proteomes" id="UP000190023">
    <property type="component" value="Unassembled WGS sequence"/>
</dbReference>
<keyword evidence="5" id="KW-0326">Glycosidase</keyword>
<dbReference type="InterPro" id="IPR006102">
    <property type="entry name" value="Ig-like_GH2"/>
</dbReference>
<dbReference type="InterPro" id="IPR017853">
    <property type="entry name" value="GH"/>
</dbReference>
<reference evidence="8 9" key="1">
    <citation type="submission" date="2017-02" db="EMBL/GenBank/DDBJ databases">
        <title>Draft genome sequence of Haemophilus felis CCUG 31170 type strain.</title>
        <authorList>
            <person name="Engstrom-Jakobsson H."/>
            <person name="Salva-Serra F."/>
            <person name="Thorell K."/>
            <person name="Gonzales-Siles L."/>
            <person name="Karlsson R."/>
            <person name="Boulund F."/>
            <person name="Engstrand L."/>
            <person name="Kristiansson E."/>
            <person name="Moore E."/>
        </authorList>
    </citation>
    <scope>NUCLEOTIDE SEQUENCE [LARGE SCALE GENOMIC DNA]</scope>
    <source>
        <strain evidence="8 9">CCUG 31170</strain>
    </source>
</reference>
<dbReference type="GO" id="GO:0009341">
    <property type="term" value="C:beta-galactosidase complex"/>
    <property type="evidence" value="ECO:0007669"/>
    <property type="project" value="InterPro"/>
</dbReference>
<evidence type="ECO:0000259" key="7">
    <source>
        <dbReference type="SMART" id="SM01038"/>
    </source>
</evidence>
<evidence type="ECO:0000256" key="2">
    <source>
        <dbReference type="ARBA" id="ARBA00007401"/>
    </source>
</evidence>
<dbReference type="SUPFAM" id="SSF49785">
    <property type="entry name" value="Galactose-binding domain-like"/>
    <property type="match status" value="1"/>
</dbReference>
<dbReference type="Gene3D" id="2.60.40.10">
    <property type="entry name" value="Immunoglobulins"/>
    <property type="match status" value="2"/>
</dbReference>
<gene>
    <name evidence="8" type="ORF">B0188_11225</name>
</gene>
<evidence type="ECO:0000256" key="1">
    <source>
        <dbReference type="ARBA" id="ARBA00001412"/>
    </source>
</evidence>
<evidence type="ECO:0000256" key="5">
    <source>
        <dbReference type="ARBA" id="ARBA00023295"/>
    </source>
</evidence>
<evidence type="ECO:0000256" key="3">
    <source>
        <dbReference type="ARBA" id="ARBA00012756"/>
    </source>
</evidence>
<dbReference type="SUPFAM" id="SSF49303">
    <property type="entry name" value="beta-Galactosidase/glucuronidase domain"/>
    <property type="match status" value="2"/>
</dbReference>
<dbReference type="InterPro" id="IPR004199">
    <property type="entry name" value="B-gal_small/dom_5"/>
</dbReference>
<evidence type="ECO:0000313" key="8">
    <source>
        <dbReference type="EMBL" id="OOR98859.1"/>
    </source>
</evidence>
<dbReference type="OrthoDB" id="9758603at2"/>
<comment type="similarity">
    <text evidence="2">Belongs to the glycosyl hydrolase 2 family.</text>
</comment>
<comment type="caution">
    <text evidence="8">The sequence shown here is derived from an EMBL/GenBank/DDBJ whole genome shotgun (WGS) entry which is preliminary data.</text>
</comment>
<dbReference type="InterPro" id="IPR008979">
    <property type="entry name" value="Galactose-bd-like_sf"/>
</dbReference>
<dbReference type="Pfam" id="PF16353">
    <property type="entry name" value="LacZ_4"/>
    <property type="match status" value="1"/>
</dbReference>
<dbReference type="Pfam" id="PF00703">
    <property type="entry name" value="Glyco_hydro_2"/>
    <property type="match status" value="1"/>
</dbReference>
<dbReference type="PRINTS" id="PR00132">
    <property type="entry name" value="GLHYDRLASE2"/>
</dbReference>
<name>A0A1T0ARU8_9PAST</name>
<dbReference type="Pfam" id="PF02836">
    <property type="entry name" value="Glyco_hydro_2_C"/>
    <property type="match status" value="1"/>
</dbReference>
<keyword evidence="9" id="KW-1185">Reference proteome</keyword>
<dbReference type="SMART" id="SM01038">
    <property type="entry name" value="Bgal_small_N"/>
    <property type="match status" value="1"/>
</dbReference>
<proteinExistence type="inferred from homology"/>
<dbReference type="InterPro" id="IPR023232">
    <property type="entry name" value="Glyco_hydro_2_AS"/>
</dbReference>
<evidence type="ECO:0000313" key="9">
    <source>
        <dbReference type="Proteomes" id="UP000190023"/>
    </source>
</evidence>
<sequence length="1012" mass="117355">MLLENYYQDPTITRINALPHHSYFIPFDKKDKVDQFSRENSSFFTSLNGEWQFAYYTSMQDLPENIREISFSKQINVPSNWQNHGFDTHQYTNINYPFPFDPPFVPLENPCGVYQKQVNLNKNTNKRYLLNFEGVDSCFYVYVNHKFVGYGSISHSTNEFDITDYLYDGENTLTIFVLKWCSGSYLEDQDKFRMSGIFRDVYLLEREQNYLQDLHIKTVLSEDLSLGQIYLDLKFVKCAVDIRVTLFDTADQIVQTKCEITTDKQRVQIHLDSVPLTKSQLWNAENPALYTLVLHTEEEIITQKVGFRKIEIKNGVLLLNKQPIKFKGVNRHDSDPTTGYAISIAQAMTDLSLMKKHNINAIRTAHYPNSPWFCELCDRYGFYVISESDIESHGASFQAISQPEPSIFLNVENANEDQRIRQQTIDNFCYFAQEPLYQTALLERTKANIERDKNRSSVLIWSLGNESGYGKNFEYCAQWVKERDPDRLVHYESSIYQHSAHKNNTENLDLYSEMYSDTEVIDTYFSDNSQPKKPFLLCEYSHAMGNSNGDMEDYFQTFNKYSGCCGGFIWEWCDHAPFITPTKLGYGGDFGEKIHDGNFCVDGLVSPERIPHSNLLEVKNVNRPVRATLHNDQVELYNYFDFTNLKDIVQIKYEWVKNGHITETGTLVVDCEAHHSQSLPIQLPKERKGLLWLNLYYCSSKQTDLLPVEHHFGFDQIILSKEYTCTIGLDKSNHPPLKITETVKQIIIQNNQYYYEFNKVTGVIEEIKVNGKAIIYKPLAWNIWRAPTDNDRLIRSQWQNTGYDQMYSKVYDICAYQQGNGVVVSVKSALVANAKSKIMTLETQYLLSENGKLDIKTDAIFHENLPFLPRFGLRFFLDKQKTSFTYLGYGEGESYIDKHHATQFGVYSTTAEKNHVNYLKPQENGSHYGCFYIKNELIQVESEQPFSFNLSPYTQEELTQKKHSYELVPSGYNILCIDYKMSGIGSNSCGPNLKPQYRLIENNINFNISIQL</sequence>
<comment type="catalytic activity">
    <reaction evidence="1">
        <text>Hydrolysis of terminal non-reducing beta-D-galactose residues in beta-D-galactosides.</text>
        <dbReference type="EC" id="3.2.1.23"/>
    </reaction>
</comment>
<dbReference type="InterPro" id="IPR014718">
    <property type="entry name" value="GH-type_carb-bd"/>
</dbReference>
<dbReference type="SUPFAM" id="SSF74650">
    <property type="entry name" value="Galactose mutarotase-like"/>
    <property type="match status" value="1"/>
</dbReference>
<dbReference type="EMBL" id="MUYB01000067">
    <property type="protein sequence ID" value="OOR98859.1"/>
    <property type="molecule type" value="Genomic_DNA"/>
</dbReference>
<keyword evidence="4" id="KW-0378">Hydrolase</keyword>
<dbReference type="PROSITE" id="PS00608">
    <property type="entry name" value="GLYCOSYL_HYDROL_F2_2"/>
    <property type="match status" value="1"/>
</dbReference>
<dbReference type="InterPro" id="IPR011013">
    <property type="entry name" value="Gal_mutarotase_sf_dom"/>
</dbReference>
<dbReference type="PANTHER" id="PTHR46323:SF2">
    <property type="entry name" value="BETA-GALACTOSIDASE"/>
    <property type="match status" value="1"/>
</dbReference>
<dbReference type="GO" id="GO:0005990">
    <property type="term" value="P:lactose catabolic process"/>
    <property type="evidence" value="ECO:0007669"/>
    <property type="project" value="TreeGrafter"/>
</dbReference>
<organism evidence="8 9">
    <name type="scientific">[Haemophilus] felis</name>
    <dbReference type="NCBI Taxonomy" id="123822"/>
    <lineage>
        <taxon>Bacteria</taxon>
        <taxon>Pseudomonadati</taxon>
        <taxon>Pseudomonadota</taxon>
        <taxon>Gammaproteobacteria</taxon>
        <taxon>Pasteurellales</taxon>
        <taxon>Pasteurellaceae</taxon>
    </lineage>
</organism>
<dbReference type="Gene3D" id="2.70.98.10">
    <property type="match status" value="1"/>
</dbReference>
<dbReference type="GO" id="GO:0004565">
    <property type="term" value="F:beta-galactosidase activity"/>
    <property type="evidence" value="ECO:0007669"/>
    <property type="project" value="UniProtKB-EC"/>
</dbReference>
<dbReference type="AlphaFoldDB" id="A0A1T0ARU8"/>
<evidence type="ECO:0000256" key="6">
    <source>
        <dbReference type="ARBA" id="ARBA00032230"/>
    </source>
</evidence>
<dbReference type="InterPro" id="IPR036156">
    <property type="entry name" value="Beta-gal/glucu_dom_sf"/>
</dbReference>
<dbReference type="Gene3D" id="3.20.20.80">
    <property type="entry name" value="Glycosidases"/>
    <property type="match status" value="1"/>
</dbReference>
<dbReference type="Pfam" id="PF02929">
    <property type="entry name" value="Bgal_small_N"/>
    <property type="match status" value="1"/>
</dbReference>
<dbReference type="SUPFAM" id="SSF51445">
    <property type="entry name" value="(Trans)glycosidases"/>
    <property type="match status" value="1"/>
</dbReference>
<feature type="domain" description="Beta galactosidase small chain/" evidence="7">
    <location>
        <begin position="747"/>
        <end position="1011"/>
    </location>
</feature>
<dbReference type="InterPro" id="IPR006101">
    <property type="entry name" value="Glyco_hydro_2"/>
</dbReference>
<dbReference type="InterPro" id="IPR006104">
    <property type="entry name" value="Glyco_hydro_2_N"/>
</dbReference>
<dbReference type="InterPro" id="IPR006103">
    <property type="entry name" value="Glyco_hydro_2_cat"/>
</dbReference>
<dbReference type="InterPro" id="IPR032312">
    <property type="entry name" value="LacZ_4"/>
</dbReference>
<dbReference type="PANTHER" id="PTHR46323">
    <property type="entry name" value="BETA-GALACTOSIDASE"/>
    <property type="match status" value="1"/>
</dbReference>
<evidence type="ECO:0000256" key="4">
    <source>
        <dbReference type="ARBA" id="ARBA00022801"/>
    </source>
</evidence>
<protein>
    <recommendedName>
        <fullName evidence="3">beta-galactosidase</fullName>
        <ecNumber evidence="3">3.2.1.23</ecNumber>
    </recommendedName>
    <alternativeName>
        <fullName evidence="6">Lactase</fullName>
    </alternativeName>
</protein>
<accession>A0A1T0ARU8</accession>
<dbReference type="STRING" id="123822.B0188_11225"/>
<dbReference type="GO" id="GO:0030246">
    <property type="term" value="F:carbohydrate binding"/>
    <property type="evidence" value="ECO:0007669"/>
    <property type="project" value="InterPro"/>
</dbReference>
<dbReference type="InterPro" id="IPR013783">
    <property type="entry name" value="Ig-like_fold"/>
</dbReference>
<dbReference type="Pfam" id="PF02837">
    <property type="entry name" value="Glyco_hydro_2_N"/>
    <property type="match status" value="1"/>
</dbReference>
<dbReference type="InterPro" id="IPR050347">
    <property type="entry name" value="Bact_Beta-galactosidase"/>
</dbReference>
<dbReference type="Gene3D" id="2.60.120.260">
    <property type="entry name" value="Galactose-binding domain-like"/>
    <property type="match status" value="1"/>
</dbReference>
<dbReference type="EC" id="3.2.1.23" evidence="3"/>